<feature type="region of interest" description="Disordered" evidence="2">
    <location>
        <begin position="86"/>
        <end position="220"/>
    </location>
</feature>
<feature type="region of interest" description="Disordered" evidence="2">
    <location>
        <begin position="276"/>
        <end position="362"/>
    </location>
</feature>
<dbReference type="STRING" id="599839.J4HTH0"/>
<protein>
    <submittedName>
        <fullName evidence="3">Uncharacterized protein</fullName>
    </submittedName>
</protein>
<dbReference type="InParanoid" id="J4HTH0"/>
<accession>J4HTH0</accession>
<feature type="coiled-coil region" evidence="1">
    <location>
        <begin position="20"/>
        <end position="47"/>
    </location>
</feature>
<gene>
    <name evidence="3" type="ORF">FIBRA_01525</name>
</gene>
<feature type="compositionally biased region" description="Polar residues" evidence="2">
    <location>
        <begin position="330"/>
        <end position="345"/>
    </location>
</feature>
<sequence>MARTVEENLLEKMREMDDNFRAKVTLLQQAEDELARTRNERPHTRMDQARYRATSILPQPDLTSFQPTINPLPQPPEPVIPDRLTTISRPYGQPHGRSPSEAASIPERTGSRMSTVRVRARSITTPDPLVAMAEEQDELRRDRSLRPQIVPGAPATQKVIPPPPTKESERDRRRRARSEVPRSDSSDSVHESSSSGPSRTNGSSAVTSASSGNGSGNSDSSMPVSYGYQYGFAPGHGYGWYPVQMPAMPPRSDTSADSSNIANGYHAPTSITSVFRNPTVEHVTRNRNGFTAPDSRGQEWGQNNGRLPGRVTSPSVAPPAVEPSEHSHATRNSNASSISGDSFQAMSLLGPPQGVQADERDQSDRREMLDLLGVTTSIHTSEPSPATTWGTMNSAEASSRNSTNPSLGDLGLIGLPSPMQDSPRDPLDDRDDSSDDGEIADDEFVTPRRQTLPYNEMGSLTERIQPAQPGQGLGLALGPNRAPTSQVLNGALIHGQQDLQRLNHSLLQLADREGQASRASHHGSRDPPVPVSGRETVEPILGARTGVPLYDSRPQSTRGIQGTPSSIHTSYSRARDRGSVSDTEHIYPRPSQHHTRRNSSISGHAVIPPAVVYNGYPNATPRRPSAAPRISDREVRFESPVGGPSHRERRGHAATPVTARASAADVNGFVPALGQSSLLLSFPTGPTNTSAAVDGRGEDAGIHAPAPRPVNSRNGSLFGLWNARSGR</sequence>
<proteinExistence type="predicted"/>
<reference evidence="3 4" key="1">
    <citation type="journal article" date="2012" name="Appl. Environ. Microbiol.">
        <title>Short-read sequencing for genomic analysis of the brown rot fungus Fibroporia radiculosa.</title>
        <authorList>
            <person name="Tang J.D."/>
            <person name="Perkins A.D."/>
            <person name="Sonstegard T.S."/>
            <person name="Schroeder S.G."/>
            <person name="Burgess S.C."/>
            <person name="Diehl S.V."/>
        </authorList>
    </citation>
    <scope>NUCLEOTIDE SEQUENCE [LARGE SCALE GENOMIC DNA]</scope>
    <source>
        <strain evidence="3 4">TFFH 294</strain>
    </source>
</reference>
<dbReference type="Proteomes" id="UP000006352">
    <property type="component" value="Unassembled WGS sequence"/>
</dbReference>
<feature type="compositionally biased region" description="Polar residues" evidence="2">
    <location>
        <begin position="375"/>
        <end position="406"/>
    </location>
</feature>
<dbReference type="AlphaFoldDB" id="J4HTH0"/>
<evidence type="ECO:0000256" key="1">
    <source>
        <dbReference type="SAM" id="Coils"/>
    </source>
</evidence>
<evidence type="ECO:0000313" key="4">
    <source>
        <dbReference type="Proteomes" id="UP000006352"/>
    </source>
</evidence>
<feature type="compositionally biased region" description="Polar residues" evidence="2">
    <location>
        <begin position="553"/>
        <end position="572"/>
    </location>
</feature>
<dbReference type="EMBL" id="HE796937">
    <property type="protein sequence ID" value="CCL99507.1"/>
    <property type="molecule type" value="Genomic_DNA"/>
</dbReference>
<feature type="region of interest" description="Disordered" evidence="2">
    <location>
        <begin position="636"/>
        <end position="656"/>
    </location>
</feature>
<keyword evidence="1" id="KW-0175">Coiled coil</keyword>
<dbReference type="RefSeq" id="XP_012178790.1">
    <property type="nucleotide sequence ID" value="XM_012323400.1"/>
</dbReference>
<feature type="region of interest" description="Disordered" evidence="2">
    <location>
        <begin position="375"/>
        <end position="452"/>
    </location>
</feature>
<evidence type="ECO:0000256" key="2">
    <source>
        <dbReference type="SAM" id="MobiDB-lite"/>
    </source>
</evidence>
<evidence type="ECO:0000313" key="3">
    <source>
        <dbReference type="EMBL" id="CCL99507.1"/>
    </source>
</evidence>
<keyword evidence="4" id="KW-1185">Reference proteome</keyword>
<feature type="compositionally biased region" description="Basic and acidic residues" evidence="2">
    <location>
        <begin position="573"/>
        <end position="587"/>
    </location>
</feature>
<name>J4HTH0_9APHY</name>
<feature type="compositionally biased region" description="Basic and acidic residues" evidence="2">
    <location>
        <begin position="166"/>
        <end position="190"/>
    </location>
</feature>
<feature type="compositionally biased region" description="Low complexity" evidence="2">
    <location>
        <begin position="191"/>
        <end position="220"/>
    </location>
</feature>
<feature type="compositionally biased region" description="Acidic residues" evidence="2">
    <location>
        <begin position="428"/>
        <end position="444"/>
    </location>
</feature>
<dbReference type="OrthoDB" id="6105938at2759"/>
<feature type="region of interest" description="Disordered" evidence="2">
    <location>
        <begin position="512"/>
        <end position="602"/>
    </location>
</feature>
<dbReference type="HOGENOM" id="CLU_380829_0_0_1"/>
<dbReference type="GeneID" id="24094418"/>
<organism evidence="3 4">
    <name type="scientific">Fibroporia radiculosa</name>
    <dbReference type="NCBI Taxonomy" id="599839"/>
    <lineage>
        <taxon>Eukaryota</taxon>
        <taxon>Fungi</taxon>
        <taxon>Dikarya</taxon>
        <taxon>Basidiomycota</taxon>
        <taxon>Agaricomycotina</taxon>
        <taxon>Agaricomycetes</taxon>
        <taxon>Polyporales</taxon>
        <taxon>Fibroporiaceae</taxon>
        <taxon>Fibroporia</taxon>
    </lineage>
</organism>
<feature type="region of interest" description="Disordered" evidence="2">
    <location>
        <begin position="689"/>
        <end position="727"/>
    </location>
</feature>